<dbReference type="InterPro" id="IPR029058">
    <property type="entry name" value="AB_hydrolase_fold"/>
</dbReference>
<protein>
    <submittedName>
        <fullName evidence="2">Pimeloyl-[acyl-carrier protein] methyl ester esterase</fullName>
    </submittedName>
</protein>
<comment type="caution">
    <text evidence="2">The sequence shown here is derived from an EMBL/GenBank/DDBJ whole genome shotgun (WGS) entry which is preliminary data.</text>
</comment>
<feature type="domain" description="AB hydrolase-1" evidence="1">
    <location>
        <begin position="15"/>
        <end position="230"/>
    </location>
</feature>
<gene>
    <name evidence="2" type="ORF">LV75_001887</name>
</gene>
<dbReference type="EMBL" id="JAMTCO010000004">
    <property type="protein sequence ID" value="MCP2269399.1"/>
    <property type="molecule type" value="Genomic_DNA"/>
</dbReference>
<dbReference type="PANTHER" id="PTHR43194">
    <property type="entry name" value="HYDROLASE ALPHA/BETA FOLD FAMILY"/>
    <property type="match status" value="1"/>
</dbReference>
<sequence length="243" mass="26472">MSVGVRLLGGDGPVVVAAHGVEDRWDSWRAVAERFPGRFYALDLPWRAGNDYRWTSDGDAGAWLRRALDEVPEPVEVLIGHSFGANAVLQHLAEVAAVPALLLVPFYPTAAEPYERAYADFRAIMAEGLRLRLGSRVVEDELVDAMVDQTARRAGEHGLGALFDQFRRTAKLPLAEVRTPTMVLTCSGDRALPPDRAHALAAAMLAAEVRLVPGGTHFQHLDRPERVAAALTEFTDREGSDAA</sequence>
<proteinExistence type="predicted"/>
<evidence type="ECO:0000313" key="2">
    <source>
        <dbReference type="EMBL" id="MCP2269399.1"/>
    </source>
</evidence>
<dbReference type="SUPFAM" id="SSF53474">
    <property type="entry name" value="alpha/beta-Hydrolases"/>
    <property type="match status" value="1"/>
</dbReference>
<accession>A0ABT1I9T2</accession>
<evidence type="ECO:0000259" key="1">
    <source>
        <dbReference type="Pfam" id="PF12697"/>
    </source>
</evidence>
<evidence type="ECO:0000313" key="3">
    <source>
        <dbReference type="Proteomes" id="UP001205185"/>
    </source>
</evidence>
<dbReference type="RefSeq" id="WP_253886397.1">
    <property type="nucleotide sequence ID" value="NZ_BAAAVB010000004.1"/>
</dbReference>
<keyword evidence="3" id="KW-1185">Reference proteome</keyword>
<dbReference type="Pfam" id="PF12697">
    <property type="entry name" value="Abhydrolase_6"/>
    <property type="match status" value="1"/>
</dbReference>
<dbReference type="InterPro" id="IPR050228">
    <property type="entry name" value="Carboxylesterase_BioH"/>
</dbReference>
<dbReference type="Gene3D" id="3.40.50.1820">
    <property type="entry name" value="alpha/beta hydrolase"/>
    <property type="match status" value="1"/>
</dbReference>
<dbReference type="Proteomes" id="UP001205185">
    <property type="component" value="Unassembled WGS sequence"/>
</dbReference>
<dbReference type="InterPro" id="IPR000073">
    <property type="entry name" value="AB_hydrolase_1"/>
</dbReference>
<dbReference type="PANTHER" id="PTHR43194:SF2">
    <property type="entry name" value="PEROXISOMAL MEMBRANE PROTEIN LPX1"/>
    <property type="match status" value="1"/>
</dbReference>
<reference evidence="2 3" key="1">
    <citation type="submission" date="2022-06" db="EMBL/GenBank/DDBJ databases">
        <title>Genomic Encyclopedia of Archaeal and Bacterial Type Strains, Phase II (KMG-II): from individual species to whole genera.</title>
        <authorList>
            <person name="Goeker M."/>
        </authorList>
    </citation>
    <scope>NUCLEOTIDE SEQUENCE [LARGE SCALE GENOMIC DNA]</scope>
    <source>
        <strain evidence="2 3">DSM 44255</strain>
    </source>
</reference>
<organism evidence="2 3">
    <name type="scientific">Actinokineospora diospyrosa</name>
    <dbReference type="NCBI Taxonomy" id="103728"/>
    <lineage>
        <taxon>Bacteria</taxon>
        <taxon>Bacillati</taxon>
        <taxon>Actinomycetota</taxon>
        <taxon>Actinomycetes</taxon>
        <taxon>Pseudonocardiales</taxon>
        <taxon>Pseudonocardiaceae</taxon>
        <taxon>Actinokineospora</taxon>
    </lineage>
</organism>
<name>A0ABT1I9T2_9PSEU</name>